<evidence type="ECO:0000313" key="9">
    <source>
        <dbReference type="EMBL" id="CAE0117228.1"/>
    </source>
</evidence>
<evidence type="ECO:0000313" key="11">
    <source>
        <dbReference type="EMBL" id="CAE0117230.1"/>
    </source>
</evidence>
<sequence>MLADRKKAKLAIEKKRKAEKIRIERERRAKQERRDQRAEAKRKRKAAREEAMMRARRSKLRQGMSMAEIEAEEVDAPVEESEEEVSSEEEQEQFYGIGDDGKMGECHYCKDGGELLCCDGCEKVFHFECLVPPMRQADMPEGDWFCDFCTAESNGAPAAAGDAAAATTEAASASTTAQATASTAPVQPS</sequence>
<dbReference type="EMBL" id="HBHX01032206">
    <property type="protein sequence ID" value="CAE0117230.1"/>
    <property type="molecule type" value="Transcribed_RNA"/>
</dbReference>
<dbReference type="CDD" id="cd15539">
    <property type="entry name" value="PHD1_AIRE"/>
    <property type="match status" value="1"/>
</dbReference>
<dbReference type="InterPro" id="IPR011011">
    <property type="entry name" value="Znf_FYVE_PHD"/>
</dbReference>
<dbReference type="PANTHER" id="PTHR47636:SF1">
    <property type="entry name" value="TRANSCRIPTIONAL REGULATORY PROTEIN RCO1"/>
    <property type="match status" value="1"/>
</dbReference>
<dbReference type="GO" id="GO:0032221">
    <property type="term" value="C:Rpd3S complex"/>
    <property type="evidence" value="ECO:0007669"/>
    <property type="project" value="TreeGrafter"/>
</dbReference>
<keyword evidence="3" id="KW-0862">Zinc</keyword>
<evidence type="ECO:0000256" key="2">
    <source>
        <dbReference type="ARBA" id="ARBA00022771"/>
    </source>
</evidence>
<dbReference type="SUPFAM" id="SSF57903">
    <property type="entry name" value="FYVE/PHD zinc finger"/>
    <property type="match status" value="1"/>
</dbReference>
<dbReference type="InterPro" id="IPR013083">
    <property type="entry name" value="Znf_RING/FYVE/PHD"/>
</dbReference>
<evidence type="ECO:0000256" key="1">
    <source>
        <dbReference type="ARBA" id="ARBA00022723"/>
    </source>
</evidence>
<keyword evidence="2 4" id="KW-0863">Zinc-finger</keyword>
<dbReference type="EMBL" id="HBHX01032200">
    <property type="protein sequence ID" value="CAE0117224.1"/>
    <property type="molecule type" value="Transcribed_RNA"/>
</dbReference>
<evidence type="ECO:0000259" key="6">
    <source>
        <dbReference type="PROSITE" id="PS50016"/>
    </source>
</evidence>
<dbReference type="PROSITE" id="PS50016">
    <property type="entry name" value="ZF_PHD_2"/>
    <property type="match status" value="1"/>
</dbReference>
<evidence type="ECO:0000256" key="5">
    <source>
        <dbReference type="SAM" id="MobiDB-lite"/>
    </source>
</evidence>
<dbReference type="Pfam" id="PF00628">
    <property type="entry name" value="PHD"/>
    <property type="match status" value="1"/>
</dbReference>
<organism evidence="11">
    <name type="scientific">Haptolina ericina</name>
    <dbReference type="NCBI Taxonomy" id="156174"/>
    <lineage>
        <taxon>Eukaryota</taxon>
        <taxon>Haptista</taxon>
        <taxon>Haptophyta</taxon>
        <taxon>Prymnesiophyceae</taxon>
        <taxon>Prymnesiales</taxon>
        <taxon>Prymnesiaceae</taxon>
        <taxon>Haptolina</taxon>
    </lineage>
</organism>
<dbReference type="InterPro" id="IPR019787">
    <property type="entry name" value="Znf_PHD-finger"/>
</dbReference>
<dbReference type="InterPro" id="IPR019786">
    <property type="entry name" value="Zinc_finger_PHD-type_CS"/>
</dbReference>
<feature type="domain" description="PHD-type" evidence="6">
    <location>
        <begin position="103"/>
        <end position="152"/>
    </location>
</feature>
<dbReference type="GO" id="GO:0008270">
    <property type="term" value="F:zinc ion binding"/>
    <property type="evidence" value="ECO:0007669"/>
    <property type="project" value="UniProtKB-KW"/>
</dbReference>
<keyword evidence="1" id="KW-0479">Metal-binding</keyword>
<evidence type="ECO:0000256" key="4">
    <source>
        <dbReference type="PROSITE-ProRule" id="PRU00146"/>
    </source>
</evidence>
<evidence type="ECO:0000313" key="8">
    <source>
        <dbReference type="EMBL" id="CAE0117225.1"/>
    </source>
</evidence>
<feature type="compositionally biased region" description="Basic and acidic residues" evidence="5">
    <location>
        <begin position="20"/>
        <end position="39"/>
    </location>
</feature>
<reference evidence="11" key="1">
    <citation type="submission" date="2021-01" db="EMBL/GenBank/DDBJ databases">
        <authorList>
            <person name="Corre E."/>
            <person name="Pelletier E."/>
            <person name="Niang G."/>
            <person name="Scheremetjew M."/>
            <person name="Finn R."/>
            <person name="Kale V."/>
            <person name="Holt S."/>
            <person name="Cochrane G."/>
            <person name="Meng A."/>
            <person name="Brown T."/>
            <person name="Cohen L."/>
        </authorList>
    </citation>
    <scope>NUCLEOTIDE SEQUENCE</scope>
    <source>
        <strain evidence="11">CCMP281</strain>
    </source>
</reference>
<evidence type="ECO:0000256" key="3">
    <source>
        <dbReference type="ARBA" id="ARBA00022833"/>
    </source>
</evidence>
<feature type="compositionally biased region" description="Acidic residues" evidence="5">
    <location>
        <begin position="69"/>
        <end position="92"/>
    </location>
</feature>
<dbReference type="EMBL" id="HBHX01032205">
    <property type="protein sequence ID" value="CAE0117229.1"/>
    <property type="molecule type" value="Transcribed_RNA"/>
</dbReference>
<protein>
    <recommendedName>
        <fullName evidence="6">PHD-type domain-containing protein</fullName>
    </recommendedName>
</protein>
<accession>A0A6T9GNG7</accession>
<evidence type="ECO:0000313" key="7">
    <source>
        <dbReference type="EMBL" id="CAE0117224.1"/>
    </source>
</evidence>
<feature type="region of interest" description="Disordered" evidence="5">
    <location>
        <begin position="155"/>
        <end position="189"/>
    </location>
</feature>
<dbReference type="SMART" id="SM00249">
    <property type="entry name" value="PHD"/>
    <property type="match status" value="1"/>
</dbReference>
<proteinExistence type="predicted"/>
<feature type="compositionally biased region" description="Basic residues" evidence="5">
    <location>
        <begin position="1"/>
        <end position="19"/>
    </location>
</feature>
<dbReference type="InterPro" id="IPR001965">
    <property type="entry name" value="Znf_PHD"/>
</dbReference>
<dbReference type="GO" id="GO:0006357">
    <property type="term" value="P:regulation of transcription by RNA polymerase II"/>
    <property type="evidence" value="ECO:0007669"/>
    <property type="project" value="TreeGrafter"/>
</dbReference>
<dbReference type="Gene3D" id="3.30.40.10">
    <property type="entry name" value="Zinc/RING finger domain, C3HC4 (zinc finger)"/>
    <property type="match status" value="1"/>
</dbReference>
<dbReference type="EMBL" id="HBHX01032204">
    <property type="protein sequence ID" value="CAE0117228.1"/>
    <property type="molecule type" value="Transcribed_RNA"/>
</dbReference>
<dbReference type="PANTHER" id="PTHR47636">
    <property type="entry name" value="TRANSCRIPTIONAL REGULATORY PROTEIN RCO1"/>
    <property type="match status" value="1"/>
</dbReference>
<feature type="region of interest" description="Disordered" evidence="5">
    <location>
        <begin position="1"/>
        <end position="93"/>
    </location>
</feature>
<dbReference type="EMBL" id="HBHX01032201">
    <property type="protein sequence ID" value="CAE0117225.1"/>
    <property type="molecule type" value="Transcribed_RNA"/>
</dbReference>
<dbReference type="AlphaFoldDB" id="A0A6T9GNG7"/>
<dbReference type="PROSITE" id="PS01359">
    <property type="entry name" value="ZF_PHD_1"/>
    <property type="match status" value="1"/>
</dbReference>
<evidence type="ECO:0000313" key="10">
    <source>
        <dbReference type="EMBL" id="CAE0117229.1"/>
    </source>
</evidence>
<dbReference type="InterPro" id="IPR052819">
    <property type="entry name" value="Chromatin_regulatory_protein"/>
</dbReference>
<gene>
    <name evidence="7" type="ORF">HERI1096_LOCUS17923</name>
    <name evidence="8" type="ORF">HERI1096_LOCUS17924</name>
    <name evidence="9" type="ORF">HERI1096_LOCUS17927</name>
    <name evidence="10" type="ORF">HERI1096_LOCUS17928</name>
    <name evidence="11" type="ORF">HERI1096_LOCUS17929</name>
</gene>
<name>A0A6T9GNG7_9EUKA</name>